<comment type="subunit">
    <text evidence="7">Homodimer.</text>
</comment>
<evidence type="ECO:0000256" key="5">
    <source>
        <dbReference type="ARBA" id="ARBA00022842"/>
    </source>
</evidence>
<dbReference type="Gene3D" id="3.40.50.2020">
    <property type="match status" value="1"/>
</dbReference>
<comment type="cofactor">
    <cofactor evidence="7">
        <name>Mg(2+)</name>
        <dbReference type="ChEBI" id="CHEBI:18420"/>
    </cofactor>
</comment>
<evidence type="ECO:0000259" key="9">
    <source>
        <dbReference type="Pfam" id="PF00156"/>
    </source>
</evidence>
<dbReference type="EMBL" id="CP060780">
    <property type="protein sequence ID" value="QNP44003.1"/>
    <property type="molecule type" value="Genomic_DNA"/>
</dbReference>
<evidence type="ECO:0000256" key="1">
    <source>
        <dbReference type="ARBA" id="ARBA00004889"/>
    </source>
</evidence>
<organism evidence="10 11">
    <name type="scientific">Sphingomonas daechungensis</name>
    <dbReference type="NCBI Taxonomy" id="1176646"/>
    <lineage>
        <taxon>Bacteria</taxon>
        <taxon>Pseudomonadati</taxon>
        <taxon>Pseudomonadota</taxon>
        <taxon>Alphaproteobacteria</taxon>
        <taxon>Sphingomonadales</taxon>
        <taxon>Sphingomonadaceae</taxon>
        <taxon>Sphingomonas</taxon>
    </lineage>
</organism>
<dbReference type="Proteomes" id="UP000516134">
    <property type="component" value="Chromosome"/>
</dbReference>
<dbReference type="PANTHER" id="PTHR19278:SF9">
    <property type="entry name" value="URIDINE 5'-MONOPHOSPHATE SYNTHASE"/>
    <property type="match status" value="1"/>
</dbReference>
<comment type="catalytic activity">
    <reaction evidence="7">
        <text>orotidine 5'-phosphate + diphosphate = orotate + 5-phospho-alpha-D-ribose 1-diphosphate</text>
        <dbReference type="Rhea" id="RHEA:10380"/>
        <dbReference type="ChEBI" id="CHEBI:30839"/>
        <dbReference type="ChEBI" id="CHEBI:33019"/>
        <dbReference type="ChEBI" id="CHEBI:57538"/>
        <dbReference type="ChEBI" id="CHEBI:58017"/>
        <dbReference type="EC" id="2.4.2.10"/>
    </reaction>
</comment>
<evidence type="ECO:0000256" key="4">
    <source>
        <dbReference type="ARBA" id="ARBA00022679"/>
    </source>
</evidence>
<evidence type="ECO:0000313" key="10">
    <source>
        <dbReference type="EMBL" id="QNP44003.1"/>
    </source>
</evidence>
<dbReference type="GO" id="GO:0004588">
    <property type="term" value="F:orotate phosphoribosyltransferase activity"/>
    <property type="evidence" value="ECO:0007669"/>
    <property type="project" value="UniProtKB-EC"/>
</dbReference>
<comment type="function">
    <text evidence="7">Catalyzes the transfer of a ribosyl phosphate group from 5-phosphoribose 1-diphosphate to orotate, leading to the formation of orotidine monophosphate (OMP).</text>
</comment>
<dbReference type="NCBIfam" id="TIGR01367">
    <property type="entry name" value="pyrE_Therm"/>
    <property type="match status" value="1"/>
</dbReference>
<feature type="binding site" evidence="7">
    <location>
        <position position="94"/>
    </location>
    <ligand>
        <name>5-phospho-alpha-D-ribose 1-diphosphate</name>
        <dbReference type="ChEBI" id="CHEBI:58017"/>
        <note>ligand shared between dimeric partners</note>
    </ligand>
</feature>
<keyword evidence="6 7" id="KW-0665">Pyrimidine biosynthesis</keyword>
<evidence type="ECO:0000256" key="3">
    <source>
        <dbReference type="ARBA" id="ARBA00022676"/>
    </source>
</evidence>
<dbReference type="CDD" id="cd06223">
    <property type="entry name" value="PRTases_typeI"/>
    <property type="match status" value="1"/>
</dbReference>
<keyword evidence="11" id="KW-1185">Reference proteome</keyword>
<evidence type="ECO:0000313" key="11">
    <source>
        <dbReference type="Proteomes" id="UP000516134"/>
    </source>
</evidence>
<evidence type="ECO:0000256" key="6">
    <source>
        <dbReference type="ARBA" id="ARBA00022975"/>
    </source>
</evidence>
<evidence type="ECO:0000256" key="7">
    <source>
        <dbReference type="HAMAP-Rule" id="MF_01208"/>
    </source>
</evidence>
<feature type="compositionally biased region" description="Basic residues" evidence="8">
    <location>
        <begin position="207"/>
        <end position="224"/>
    </location>
</feature>
<feature type="binding site" evidence="7">
    <location>
        <position position="121"/>
    </location>
    <ligand>
        <name>orotate</name>
        <dbReference type="ChEBI" id="CHEBI:30839"/>
    </ligand>
</feature>
<gene>
    <name evidence="7" type="primary">pyrE</name>
    <name evidence="10" type="ORF">H9L15_05260</name>
</gene>
<dbReference type="InterPro" id="IPR023031">
    <property type="entry name" value="OPRT"/>
</dbReference>
<keyword evidence="4 7" id="KW-0808">Transferase</keyword>
<reference evidence="10 11" key="1">
    <citation type="submission" date="2020-08" db="EMBL/GenBank/DDBJ databases">
        <title>Genome sequence of Sphingomonas daechungensis KACC 18115T.</title>
        <authorList>
            <person name="Hyun D.-W."/>
            <person name="Bae J.-W."/>
        </authorList>
    </citation>
    <scope>NUCLEOTIDE SEQUENCE [LARGE SCALE GENOMIC DNA]</scope>
    <source>
        <strain evidence="10 11">KACC 18115</strain>
    </source>
</reference>
<proteinExistence type="inferred from homology"/>
<dbReference type="HAMAP" id="MF_01208">
    <property type="entry name" value="PyrE"/>
    <property type="match status" value="1"/>
</dbReference>
<dbReference type="PANTHER" id="PTHR19278">
    <property type="entry name" value="OROTATE PHOSPHORIBOSYLTRANSFERASE"/>
    <property type="match status" value="1"/>
</dbReference>
<comment type="caution">
    <text evidence="7">Lacks conserved residue(s) required for the propagation of feature annotation.</text>
</comment>
<sequence length="234" mass="25215">MTEDEVLAEFRAADALLEGHFILSSGLRSPRYLQCARLLMDPARAERIAVALADRLPQATRDAIDIVVSPAMGGVIIGHEMGRALGKPAVFVERPEGSFELRRGFRIDPGAKVLMVEDVVTTGLSSREAIRAIGEAGGEVIAAASIVDRSGGGVDLGVPYTSLIRIDVPTYEADSLPPELEAIPRSSPGAARRRDGRAALQFAQAGRQHRSRRDHPERARRRSSRPGPGGDPRR</sequence>
<dbReference type="InterPro" id="IPR006273">
    <property type="entry name" value="Orotate_PRibTrfase_bac"/>
</dbReference>
<protein>
    <recommendedName>
        <fullName evidence="2 7">Orotate phosphoribosyltransferase</fullName>
        <shortName evidence="7">OPRT</shortName>
        <shortName evidence="7">OPRTase</shortName>
        <ecNumber evidence="2 7">2.4.2.10</ecNumber>
    </recommendedName>
</protein>
<accession>A0ABX6T5L3</accession>
<comment type="similarity">
    <text evidence="7">Belongs to the purine/pyrimidine phosphoribosyltransferase family. PyrE subfamily.</text>
</comment>
<keyword evidence="3 7" id="KW-0328">Glycosyltransferase</keyword>
<dbReference type="Pfam" id="PF00156">
    <property type="entry name" value="Pribosyltran"/>
    <property type="match status" value="1"/>
</dbReference>
<name>A0ABX6T5L3_9SPHN</name>
<keyword evidence="5 7" id="KW-0460">Magnesium</keyword>
<feature type="region of interest" description="Disordered" evidence="8">
    <location>
        <begin position="177"/>
        <end position="234"/>
    </location>
</feature>
<feature type="binding site" evidence="7">
    <location>
        <position position="149"/>
    </location>
    <ligand>
        <name>orotate</name>
        <dbReference type="ChEBI" id="CHEBI:30839"/>
    </ligand>
</feature>
<feature type="binding site" description="in other chain" evidence="7">
    <location>
        <begin position="117"/>
        <end position="125"/>
    </location>
    <ligand>
        <name>5-phospho-alpha-D-ribose 1-diphosphate</name>
        <dbReference type="ChEBI" id="CHEBI:58017"/>
        <note>ligand shared between dimeric partners</note>
    </ligand>
</feature>
<evidence type="ECO:0000256" key="8">
    <source>
        <dbReference type="SAM" id="MobiDB-lite"/>
    </source>
</evidence>
<comment type="pathway">
    <text evidence="1 7">Pyrimidine metabolism; UMP biosynthesis via de novo pathway; UMP from orotate: step 1/2.</text>
</comment>
<feature type="domain" description="Phosphoribosyltransferase" evidence="9">
    <location>
        <begin position="42"/>
        <end position="153"/>
    </location>
</feature>
<dbReference type="InterPro" id="IPR000836">
    <property type="entry name" value="PRTase_dom"/>
</dbReference>
<dbReference type="EC" id="2.4.2.10" evidence="2 7"/>
<dbReference type="SUPFAM" id="SSF53271">
    <property type="entry name" value="PRTase-like"/>
    <property type="match status" value="1"/>
</dbReference>
<dbReference type="InterPro" id="IPR029057">
    <property type="entry name" value="PRTase-like"/>
</dbReference>
<evidence type="ECO:0000256" key="2">
    <source>
        <dbReference type="ARBA" id="ARBA00011971"/>
    </source>
</evidence>